<protein>
    <submittedName>
        <fullName evidence="1">Uncharacterized protein</fullName>
    </submittedName>
</protein>
<sequence length="73" mass="8263">MFKEGLNKPWFLVAVLLKGKPFFVVNGIGWVPPFCHPERILGANENNVRAMTILTRSQDLSKMTKGKTFQDAK</sequence>
<reference evidence="1 2" key="1">
    <citation type="submission" date="2018-11" db="EMBL/GenBank/DDBJ databases">
        <title>Rufibacter latericius sp. nov., isolated from water in Baiyang Lake.</title>
        <authorList>
            <person name="Yang Y."/>
        </authorList>
    </citation>
    <scope>NUCLEOTIDE SEQUENCE [LARGE SCALE GENOMIC DNA]</scope>
    <source>
        <strain evidence="1 2">R-22-1c-1</strain>
    </source>
</reference>
<dbReference type="AlphaFoldDB" id="A0A3M9N1A3"/>
<dbReference type="Proteomes" id="UP000272117">
    <property type="component" value="Unassembled WGS sequence"/>
</dbReference>
<accession>A0A3M9N1A3</accession>
<name>A0A3M9N1A3_9BACT</name>
<gene>
    <name evidence="1" type="ORF">EFB08_03375</name>
</gene>
<organism evidence="1 2">
    <name type="scientific">Rufibacter latericius</name>
    <dbReference type="NCBI Taxonomy" id="2487040"/>
    <lineage>
        <taxon>Bacteria</taxon>
        <taxon>Pseudomonadati</taxon>
        <taxon>Bacteroidota</taxon>
        <taxon>Cytophagia</taxon>
        <taxon>Cytophagales</taxon>
        <taxon>Hymenobacteraceae</taxon>
        <taxon>Rufibacter</taxon>
    </lineage>
</organism>
<dbReference type="EMBL" id="RJJD01000001">
    <property type="protein sequence ID" value="RNI31571.1"/>
    <property type="molecule type" value="Genomic_DNA"/>
</dbReference>
<evidence type="ECO:0000313" key="2">
    <source>
        <dbReference type="Proteomes" id="UP000272117"/>
    </source>
</evidence>
<keyword evidence="2" id="KW-1185">Reference proteome</keyword>
<proteinExistence type="predicted"/>
<comment type="caution">
    <text evidence="1">The sequence shown here is derived from an EMBL/GenBank/DDBJ whole genome shotgun (WGS) entry which is preliminary data.</text>
</comment>
<evidence type="ECO:0000313" key="1">
    <source>
        <dbReference type="EMBL" id="RNI31571.1"/>
    </source>
</evidence>